<organism evidence="2 3">
    <name type="scientific">Mycolicibacterium goodii</name>
    <name type="common">Mycobacterium goodii</name>
    <dbReference type="NCBI Taxonomy" id="134601"/>
    <lineage>
        <taxon>Bacteria</taxon>
        <taxon>Bacillati</taxon>
        <taxon>Actinomycetota</taxon>
        <taxon>Actinomycetes</taxon>
        <taxon>Mycobacteriales</taxon>
        <taxon>Mycobacteriaceae</taxon>
        <taxon>Mycolicibacterium</taxon>
    </lineage>
</organism>
<dbReference type="RefSeq" id="WP_214395935.1">
    <property type="nucleotide sequence ID" value="NZ_JAHBOL010000009.1"/>
</dbReference>
<name>A0ABS6HVF1_MYCGD</name>
<comment type="caution">
    <text evidence="2">The sequence shown here is derived from an EMBL/GenBank/DDBJ whole genome shotgun (WGS) entry which is preliminary data.</text>
</comment>
<sequence>MPQARARRVGPSASNRPTPTAARRAHIWSTPPPQTGADNRLGRPDVVLAAQPVARKYDAPFDTGESETPSLPTFPAVVLT</sequence>
<dbReference type="Proteomes" id="UP000696413">
    <property type="component" value="Unassembled WGS sequence"/>
</dbReference>
<feature type="region of interest" description="Disordered" evidence="1">
    <location>
        <begin position="1"/>
        <end position="43"/>
    </location>
</feature>
<proteinExistence type="predicted"/>
<protein>
    <submittedName>
        <fullName evidence="2">Uncharacterized protein</fullName>
    </submittedName>
</protein>
<evidence type="ECO:0000256" key="1">
    <source>
        <dbReference type="SAM" id="MobiDB-lite"/>
    </source>
</evidence>
<evidence type="ECO:0000313" key="2">
    <source>
        <dbReference type="EMBL" id="MBU8826666.1"/>
    </source>
</evidence>
<feature type="region of interest" description="Disordered" evidence="1">
    <location>
        <begin position="59"/>
        <end position="80"/>
    </location>
</feature>
<reference evidence="2 3" key="1">
    <citation type="submission" date="2021-05" db="EMBL/GenBank/DDBJ databases">
        <title>Draft Genome Sequences of Clinical Respiratory Isolates of Mycobacterium goodii Recovered in Ireland.</title>
        <authorList>
            <person name="Flanagan P.R."/>
            <person name="Mok S."/>
            <person name="Roycroft E."/>
            <person name="Rogers T.R."/>
            <person name="Fitzgibbon M."/>
        </authorList>
    </citation>
    <scope>NUCLEOTIDE SEQUENCE [LARGE SCALE GENOMIC DNA]</scope>
    <source>
        <strain evidence="2 3">14IE55</strain>
    </source>
</reference>
<keyword evidence="3" id="KW-1185">Reference proteome</keyword>
<dbReference type="EMBL" id="JAHBOM010000028">
    <property type="protein sequence ID" value="MBU8826666.1"/>
    <property type="molecule type" value="Genomic_DNA"/>
</dbReference>
<accession>A0ABS6HVF1</accession>
<evidence type="ECO:0000313" key="3">
    <source>
        <dbReference type="Proteomes" id="UP000696413"/>
    </source>
</evidence>
<gene>
    <name evidence="2" type="ORF">KL859_27820</name>
</gene>